<dbReference type="PANTHER" id="PTHR21011:SF1">
    <property type="entry name" value="SMALL RIBOSOMAL SUBUNIT PROTEIN BS6M"/>
    <property type="match status" value="1"/>
</dbReference>
<dbReference type="NCBIfam" id="TIGR00166">
    <property type="entry name" value="S6"/>
    <property type="match status" value="1"/>
</dbReference>
<dbReference type="InterPro" id="IPR035980">
    <property type="entry name" value="Ribosomal_bS6_sf"/>
</dbReference>
<dbReference type="PANTHER" id="PTHR21011">
    <property type="entry name" value="MITOCHONDRIAL 28S RIBOSOMAL PROTEIN S6"/>
    <property type="match status" value="1"/>
</dbReference>
<gene>
    <name evidence="2" type="ORF">IWQ62_003367</name>
</gene>
<evidence type="ECO:0000313" key="3">
    <source>
        <dbReference type="Proteomes" id="UP001150925"/>
    </source>
</evidence>
<dbReference type="GO" id="GO:0003735">
    <property type="term" value="F:structural constituent of ribosome"/>
    <property type="evidence" value="ECO:0007669"/>
    <property type="project" value="InterPro"/>
</dbReference>
<keyword evidence="3" id="KW-1185">Reference proteome</keyword>
<dbReference type="Proteomes" id="UP001150925">
    <property type="component" value="Unassembled WGS sequence"/>
</dbReference>
<protein>
    <recommendedName>
        <fullName evidence="4">30S ribosomal protein S6</fullName>
    </recommendedName>
</protein>
<dbReference type="OrthoDB" id="10259681at2759"/>
<dbReference type="SUPFAM" id="SSF54995">
    <property type="entry name" value="Ribosomal protein S6"/>
    <property type="match status" value="1"/>
</dbReference>
<dbReference type="InterPro" id="IPR014717">
    <property type="entry name" value="Transl_elong_EF1B/ribsomal_bS6"/>
</dbReference>
<dbReference type="EMBL" id="JANBPY010000893">
    <property type="protein sequence ID" value="KAJ1962955.1"/>
    <property type="molecule type" value="Genomic_DNA"/>
</dbReference>
<accession>A0A9W8AU61</accession>
<dbReference type="GO" id="GO:0005763">
    <property type="term" value="C:mitochondrial small ribosomal subunit"/>
    <property type="evidence" value="ECO:0007669"/>
    <property type="project" value="TreeGrafter"/>
</dbReference>
<evidence type="ECO:0000256" key="1">
    <source>
        <dbReference type="ARBA" id="ARBA00009512"/>
    </source>
</evidence>
<evidence type="ECO:0008006" key="4">
    <source>
        <dbReference type="Google" id="ProtNLM"/>
    </source>
</evidence>
<comment type="caution">
    <text evidence="2">The sequence shown here is derived from an EMBL/GenBank/DDBJ whole genome shotgun (WGS) entry which is preliminary data.</text>
</comment>
<dbReference type="Gene3D" id="3.30.70.60">
    <property type="match status" value="1"/>
</dbReference>
<evidence type="ECO:0000313" key="2">
    <source>
        <dbReference type="EMBL" id="KAJ1962955.1"/>
    </source>
</evidence>
<dbReference type="InterPro" id="IPR000529">
    <property type="entry name" value="Ribosomal_bS6"/>
</dbReference>
<comment type="similarity">
    <text evidence="1">Belongs to the bacterial ribosomal protein bS6 family.</text>
</comment>
<dbReference type="Pfam" id="PF01250">
    <property type="entry name" value="Ribosomal_S6"/>
    <property type="match status" value="1"/>
</dbReference>
<dbReference type="AlphaFoldDB" id="A0A9W8AU61"/>
<dbReference type="GO" id="GO:0070181">
    <property type="term" value="F:small ribosomal subunit rRNA binding"/>
    <property type="evidence" value="ECO:0007669"/>
    <property type="project" value="TreeGrafter"/>
</dbReference>
<dbReference type="GO" id="GO:0006412">
    <property type="term" value="P:translation"/>
    <property type="evidence" value="ECO:0007669"/>
    <property type="project" value="InterPro"/>
</dbReference>
<reference evidence="2" key="1">
    <citation type="submission" date="2022-07" db="EMBL/GenBank/DDBJ databases">
        <title>Phylogenomic reconstructions and comparative analyses of Kickxellomycotina fungi.</title>
        <authorList>
            <person name="Reynolds N.K."/>
            <person name="Stajich J.E."/>
            <person name="Barry K."/>
            <person name="Grigoriev I.V."/>
            <person name="Crous P."/>
            <person name="Smith M.E."/>
        </authorList>
    </citation>
    <scope>NUCLEOTIDE SEQUENCE</scope>
    <source>
        <strain evidence="2">RSA 1196</strain>
    </source>
</reference>
<proteinExistence type="inferred from homology"/>
<name>A0A9W8AU61_9FUNG</name>
<organism evidence="2 3">
    <name type="scientific">Dispira parvispora</name>
    <dbReference type="NCBI Taxonomy" id="1520584"/>
    <lineage>
        <taxon>Eukaryota</taxon>
        <taxon>Fungi</taxon>
        <taxon>Fungi incertae sedis</taxon>
        <taxon>Zoopagomycota</taxon>
        <taxon>Kickxellomycotina</taxon>
        <taxon>Dimargaritomycetes</taxon>
        <taxon>Dimargaritales</taxon>
        <taxon>Dimargaritaceae</taxon>
        <taxon>Dispira</taxon>
    </lineage>
</organism>
<dbReference type="CDD" id="cd15465">
    <property type="entry name" value="bS6_mito"/>
    <property type="match status" value="1"/>
</dbReference>
<sequence>MPFYELLCIAKPTLGMANTRDLLKSSALKVLDRGGVVRGFSFFGTRSLPQRIKRHQEFFTEGKYWLMHFDCNPQTYSELSKNLRLDPRVLRHNFIKMKNPFKTFEYLNEKRTEGLSTSYTTSNPPSL</sequence>